<dbReference type="GO" id="GO:0005737">
    <property type="term" value="C:cytoplasm"/>
    <property type="evidence" value="ECO:0007669"/>
    <property type="project" value="TreeGrafter"/>
</dbReference>
<dbReference type="SUPFAM" id="SSF46565">
    <property type="entry name" value="Chaperone J-domain"/>
    <property type="match status" value="1"/>
</dbReference>
<keyword evidence="4" id="KW-0238">DNA-binding</keyword>
<dbReference type="PROSITE" id="PS00636">
    <property type="entry name" value="DNAJ_1"/>
    <property type="match status" value="1"/>
</dbReference>
<dbReference type="GO" id="GO:0042026">
    <property type="term" value="P:protein refolding"/>
    <property type="evidence" value="ECO:0007669"/>
    <property type="project" value="TreeGrafter"/>
</dbReference>
<dbReference type="SMART" id="SM00271">
    <property type="entry name" value="DnaJ"/>
    <property type="match status" value="1"/>
</dbReference>
<dbReference type="InterPro" id="IPR001623">
    <property type="entry name" value="DnaJ_domain"/>
</dbReference>
<dbReference type="PRINTS" id="PR00625">
    <property type="entry name" value="JDOMAIN"/>
</dbReference>
<dbReference type="CDD" id="cd06257">
    <property type="entry name" value="DnaJ"/>
    <property type="match status" value="1"/>
</dbReference>
<gene>
    <name evidence="4" type="ORF">SPISAL_00710</name>
</gene>
<dbReference type="RefSeq" id="WP_016352550.1">
    <property type="nucleotide sequence ID" value="NC_021291.1"/>
</dbReference>
<dbReference type="PANTHER" id="PTHR43096:SF52">
    <property type="entry name" value="DNAJ HOMOLOG 1, MITOCHONDRIAL-RELATED"/>
    <property type="match status" value="1"/>
</dbReference>
<dbReference type="InterPro" id="IPR018253">
    <property type="entry name" value="DnaJ_domain_CS"/>
</dbReference>
<dbReference type="PATRIC" id="fig|1260251.3.peg.142"/>
<feature type="compositionally biased region" description="Gly residues" evidence="2">
    <location>
        <begin position="89"/>
        <end position="99"/>
    </location>
</feature>
<dbReference type="InterPro" id="IPR008971">
    <property type="entry name" value="HSP40/DnaJ_pept-bd"/>
</dbReference>
<keyword evidence="1" id="KW-0143">Chaperone</keyword>
<dbReference type="PANTHER" id="PTHR43096">
    <property type="entry name" value="DNAJ HOMOLOG 1, MITOCHONDRIAL-RELATED"/>
    <property type="match status" value="1"/>
</dbReference>
<dbReference type="InterPro" id="IPR036869">
    <property type="entry name" value="J_dom_sf"/>
</dbReference>
<dbReference type="Gene3D" id="2.60.260.20">
    <property type="entry name" value="Urease metallochaperone UreE, N-terminal domain"/>
    <property type="match status" value="2"/>
</dbReference>
<dbReference type="OrthoDB" id="9779889at2"/>
<evidence type="ECO:0000313" key="5">
    <source>
        <dbReference type="Proteomes" id="UP000017881"/>
    </source>
</evidence>
<organism evidence="4 5">
    <name type="scientific">Spiribacter salinus M19-40</name>
    <dbReference type="NCBI Taxonomy" id="1260251"/>
    <lineage>
        <taxon>Bacteria</taxon>
        <taxon>Pseudomonadati</taxon>
        <taxon>Pseudomonadota</taxon>
        <taxon>Gammaproteobacteria</taxon>
        <taxon>Chromatiales</taxon>
        <taxon>Ectothiorhodospiraceae</taxon>
        <taxon>Spiribacter</taxon>
    </lineage>
</organism>
<name>R4VKV5_9GAMM</name>
<dbReference type="EMBL" id="CP005963">
    <property type="protein sequence ID" value="AGM40243.1"/>
    <property type="molecule type" value="Genomic_DNA"/>
</dbReference>
<dbReference type="InterPro" id="IPR002939">
    <property type="entry name" value="DnaJ_C"/>
</dbReference>
<dbReference type="Gene3D" id="1.10.287.110">
    <property type="entry name" value="DnaJ domain"/>
    <property type="match status" value="1"/>
</dbReference>
<proteinExistence type="predicted"/>
<dbReference type="KEGG" id="ssal:SPISAL_00710"/>
<dbReference type="Pfam" id="PF00226">
    <property type="entry name" value="DnaJ"/>
    <property type="match status" value="1"/>
</dbReference>
<dbReference type="Pfam" id="PF01556">
    <property type="entry name" value="DnaJ_C"/>
    <property type="match status" value="1"/>
</dbReference>
<dbReference type="CDD" id="cd10747">
    <property type="entry name" value="DnaJ_C"/>
    <property type="match status" value="1"/>
</dbReference>
<dbReference type="PROSITE" id="PS50076">
    <property type="entry name" value="DNAJ_2"/>
    <property type="match status" value="1"/>
</dbReference>
<evidence type="ECO:0000259" key="3">
    <source>
        <dbReference type="PROSITE" id="PS50076"/>
    </source>
</evidence>
<dbReference type="GO" id="GO:0003677">
    <property type="term" value="F:DNA binding"/>
    <property type="evidence" value="ECO:0007669"/>
    <property type="project" value="UniProtKB-KW"/>
</dbReference>
<reference evidence="4 5" key="1">
    <citation type="journal article" date="2013" name="Genome Announc.">
        <title>Draft Genome of Spiribacter salinus M19-40, an Abundant Gammaproteobacterium in Aquatic Hypersaline Environments.</title>
        <authorList>
            <person name="Leon M.J."/>
            <person name="Ghai R."/>
            <person name="Fernandez A.B."/>
            <person name="Sanchez-Porro C."/>
            <person name="Rodriguez-Valera F."/>
            <person name="Ventosa A."/>
        </authorList>
    </citation>
    <scope>NUCLEOTIDE SEQUENCE [LARGE SCALE GENOMIC DNA]</scope>
    <source>
        <strain evidence="4">M19-40</strain>
    </source>
</reference>
<dbReference type="FunFam" id="2.60.260.20:FF:000013">
    <property type="entry name" value="DnaJ subfamily B member 11"/>
    <property type="match status" value="1"/>
</dbReference>
<dbReference type="GO" id="GO:0051082">
    <property type="term" value="F:unfolded protein binding"/>
    <property type="evidence" value="ECO:0007669"/>
    <property type="project" value="InterPro"/>
</dbReference>
<dbReference type="AlphaFoldDB" id="R4VKV5"/>
<keyword evidence="5" id="KW-1185">Reference proteome</keyword>
<dbReference type="HOGENOM" id="CLU_017633_0_0_6"/>
<evidence type="ECO:0000256" key="1">
    <source>
        <dbReference type="ARBA" id="ARBA00023186"/>
    </source>
</evidence>
<dbReference type="eggNOG" id="COG0484">
    <property type="taxonomic scope" value="Bacteria"/>
</dbReference>
<evidence type="ECO:0000313" key="4">
    <source>
        <dbReference type="EMBL" id="AGM40243.1"/>
    </source>
</evidence>
<accession>R4VKV5</accession>
<feature type="region of interest" description="Disordered" evidence="2">
    <location>
        <begin position="73"/>
        <end position="99"/>
    </location>
</feature>
<sequence length="310" mass="33900">MEFQDYYKTLGVQSDASSDEIKKAYRRLARKYHPDVSEQADAEQRFKQVAEAYEVLKDPEKRKLYDQLGENWQAGQDFQPPPGYESYTGGAGGRAGAGAGPGANADFSDFFEHLFGGGFRGGFGGGRTRKGRDQTARLTIDLQDAYDGATRTVELTDPATGQPRTLRVKIPAGVTNGQQIRLKGQGETPPGGGSRGDLLIEVHLRAHRQFHLRGRDIHLDLPVSPWEAALGSQVEVPTLAGPVDLRIPANSQTGQRLRLRGRGLPGEPRGDQYVEVKITNPPAEDEQAKAAFESLSAQFDFNPRAALSRN</sequence>
<protein>
    <submittedName>
        <fullName evidence="4">Curved DNA-binding protein</fullName>
    </submittedName>
</protein>
<dbReference type="SUPFAM" id="SSF49493">
    <property type="entry name" value="HSP40/DnaJ peptide-binding domain"/>
    <property type="match status" value="2"/>
</dbReference>
<feature type="domain" description="J" evidence="3">
    <location>
        <begin position="5"/>
        <end position="69"/>
    </location>
</feature>
<evidence type="ECO:0000256" key="2">
    <source>
        <dbReference type="SAM" id="MobiDB-lite"/>
    </source>
</evidence>
<dbReference type="Proteomes" id="UP000017881">
    <property type="component" value="Chromosome"/>
</dbReference>